<dbReference type="InterPro" id="IPR036250">
    <property type="entry name" value="AcylCo_DH-like_C"/>
</dbReference>
<dbReference type="InterPro" id="IPR013786">
    <property type="entry name" value="AcylCoA_DH/ox_N"/>
</dbReference>
<dbReference type="GO" id="GO:0033539">
    <property type="term" value="P:fatty acid beta-oxidation using acyl-CoA dehydrogenase"/>
    <property type="evidence" value="ECO:0007669"/>
    <property type="project" value="TreeGrafter"/>
</dbReference>
<dbReference type="AlphaFoldDB" id="A0A1H1JF72"/>
<organism evidence="6 7">
    <name type="scientific">Paraburkholderia fungorum</name>
    <dbReference type="NCBI Taxonomy" id="134537"/>
    <lineage>
        <taxon>Bacteria</taxon>
        <taxon>Pseudomonadati</taxon>
        <taxon>Pseudomonadota</taxon>
        <taxon>Betaproteobacteria</taxon>
        <taxon>Burkholderiales</taxon>
        <taxon>Burkholderiaceae</taxon>
        <taxon>Paraburkholderia</taxon>
    </lineage>
</organism>
<evidence type="ECO:0000313" key="6">
    <source>
        <dbReference type="EMBL" id="SDR48652.1"/>
    </source>
</evidence>
<proteinExistence type="inferred from homology"/>
<dbReference type="PIRSF" id="PIRSF016578">
    <property type="entry name" value="HsaA"/>
    <property type="match status" value="1"/>
</dbReference>
<dbReference type="EMBL" id="FNKP01000003">
    <property type="protein sequence ID" value="SDR48652.1"/>
    <property type="molecule type" value="Genomic_DNA"/>
</dbReference>
<protein>
    <submittedName>
        <fullName evidence="6">Acyl-CoA dehydrogenase</fullName>
    </submittedName>
</protein>
<comment type="similarity">
    <text evidence="2">Belongs to the HpaH/HsaA monooxygenase family.</text>
</comment>
<feature type="compositionally biased region" description="Polar residues" evidence="3">
    <location>
        <begin position="9"/>
        <end position="22"/>
    </location>
</feature>
<dbReference type="GO" id="GO:0016712">
    <property type="term" value="F:oxidoreductase activity, acting on paired donors, with incorporation or reduction of molecular oxygen, reduced flavin or flavoprotein as one donor, and incorporation of one atom of oxygen"/>
    <property type="evidence" value="ECO:0007669"/>
    <property type="project" value="TreeGrafter"/>
</dbReference>
<evidence type="ECO:0000313" key="7">
    <source>
        <dbReference type="Proteomes" id="UP000183487"/>
    </source>
</evidence>
<dbReference type="InterPro" id="IPR037069">
    <property type="entry name" value="AcylCoA_DH/ox_N_sf"/>
</dbReference>
<gene>
    <name evidence="6" type="ORF">SAMN05443245_6250</name>
</gene>
<dbReference type="PANTHER" id="PTHR48083">
    <property type="entry name" value="MEDIUM-CHAIN SPECIFIC ACYL-COA DEHYDROGENASE, MITOCHONDRIAL-RELATED"/>
    <property type="match status" value="1"/>
</dbReference>
<evidence type="ECO:0000259" key="4">
    <source>
        <dbReference type="Pfam" id="PF02771"/>
    </source>
</evidence>
<dbReference type="Proteomes" id="UP000183487">
    <property type="component" value="Unassembled WGS sequence"/>
</dbReference>
<dbReference type="GO" id="GO:0050660">
    <property type="term" value="F:flavin adenine dinucleotide binding"/>
    <property type="evidence" value="ECO:0007669"/>
    <property type="project" value="InterPro"/>
</dbReference>
<sequence>MPAIDSALDTASANSSETENETLCSEELMARTETLAIELAAESAAWDERGTANRPAFDAIRAARIGAIRVPRQYGGAGGTIVDLSTVVVALARGDSSVAQALLPHFVFVERTLLMAPPSQAARLLGRVARGELIGGASAERGGRFRGEVRTALSRDAEGYRLNGVKHYSTGALIGDLLKVTALDPDGNSVLVVLPPERAGIVRHDDWDGMGQRGTLSGTTELIDVRVEADEVMRTDRWKTERHHTGAASQIIHCSIEIGIAQAALHDAAAWIREGVRPVRESGVDRAADDPYILHTIGSIAAQVSAARALVARAAAKIDVAAQMRFGGASPDVIAQAAVDASIATAEAKVMSTEAALDAAQALFDVGGASTTLRRHNFDRHWRNARTHTVHDPAAWKYRAIGDYNLNGQAPPIDYGY</sequence>
<feature type="domain" description="Acyl-CoA dehydrogenase/oxidase N-terminal" evidence="4">
    <location>
        <begin position="35"/>
        <end position="132"/>
    </location>
</feature>
<dbReference type="Gene3D" id="1.20.140.10">
    <property type="entry name" value="Butyryl-CoA Dehydrogenase, subunit A, domain 3"/>
    <property type="match status" value="1"/>
</dbReference>
<feature type="region of interest" description="Disordered" evidence="3">
    <location>
        <begin position="1"/>
        <end position="22"/>
    </location>
</feature>
<dbReference type="InterPro" id="IPR013107">
    <property type="entry name" value="Acyl-CoA_DH_C"/>
</dbReference>
<name>A0A1H1JF72_9BURK</name>
<dbReference type="SUPFAM" id="SSF56645">
    <property type="entry name" value="Acyl-CoA dehydrogenase NM domain-like"/>
    <property type="match status" value="1"/>
</dbReference>
<dbReference type="Pfam" id="PF02771">
    <property type="entry name" value="Acyl-CoA_dh_N"/>
    <property type="match status" value="1"/>
</dbReference>
<keyword evidence="1" id="KW-0560">Oxidoreductase</keyword>
<feature type="domain" description="Acyl-CoA dehydrogenase C-terminal" evidence="5">
    <location>
        <begin position="251"/>
        <end position="391"/>
    </location>
</feature>
<dbReference type="Gene3D" id="2.40.110.10">
    <property type="entry name" value="Butyryl-CoA Dehydrogenase, subunit A, domain 2"/>
    <property type="match status" value="1"/>
</dbReference>
<dbReference type="InterPro" id="IPR009100">
    <property type="entry name" value="AcylCoA_DH/oxidase_NM_dom_sf"/>
</dbReference>
<dbReference type="PANTHER" id="PTHR48083:SF19">
    <property type="entry name" value="FLAVIN-DEPENDENT MONOOXYGENASE, OXYGENASE SUBUNIT HSAA"/>
    <property type="match status" value="1"/>
</dbReference>
<evidence type="ECO:0000259" key="5">
    <source>
        <dbReference type="Pfam" id="PF08028"/>
    </source>
</evidence>
<evidence type="ECO:0000256" key="2">
    <source>
        <dbReference type="ARBA" id="ARBA00049661"/>
    </source>
</evidence>
<accession>A0A1H1JF72</accession>
<dbReference type="SUPFAM" id="SSF47203">
    <property type="entry name" value="Acyl-CoA dehydrogenase C-terminal domain-like"/>
    <property type="match status" value="1"/>
</dbReference>
<dbReference type="Gene3D" id="1.10.540.10">
    <property type="entry name" value="Acyl-CoA dehydrogenase/oxidase, N-terminal domain"/>
    <property type="match status" value="1"/>
</dbReference>
<dbReference type="GO" id="GO:0005737">
    <property type="term" value="C:cytoplasm"/>
    <property type="evidence" value="ECO:0007669"/>
    <property type="project" value="TreeGrafter"/>
</dbReference>
<keyword evidence="7" id="KW-1185">Reference proteome</keyword>
<evidence type="ECO:0000256" key="1">
    <source>
        <dbReference type="ARBA" id="ARBA00023002"/>
    </source>
</evidence>
<dbReference type="Pfam" id="PF08028">
    <property type="entry name" value="Acyl-CoA_dh_2"/>
    <property type="match status" value="1"/>
</dbReference>
<reference evidence="7" key="1">
    <citation type="submission" date="2016-10" db="EMBL/GenBank/DDBJ databases">
        <authorList>
            <person name="Varghese N."/>
        </authorList>
    </citation>
    <scope>NUCLEOTIDE SEQUENCE [LARGE SCALE GENOMIC DNA]</scope>
    <source>
        <strain evidence="7">GAS106B</strain>
    </source>
</reference>
<dbReference type="InterPro" id="IPR046373">
    <property type="entry name" value="Acyl-CoA_Oxase/DH_mid-dom_sf"/>
</dbReference>
<evidence type="ECO:0000256" key="3">
    <source>
        <dbReference type="SAM" id="MobiDB-lite"/>
    </source>
</evidence>
<dbReference type="GO" id="GO:0003995">
    <property type="term" value="F:acyl-CoA dehydrogenase activity"/>
    <property type="evidence" value="ECO:0007669"/>
    <property type="project" value="TreeGrafter"/>
</dbReference>
<dbReference type="InterPro" id="IPR050741">
    <property type="entry name" value="Acyl-CoA_dehydrogenase"/>
</dbReference>